<organism evidence="11 12">
    <name type="scientific">Enterocloster lavalensis</name>
    <dbReference type="NCBI Taxonomy" id="460384"/>
    <lineage>
        <taxon>Bacteria</taxon>
        <taxon>Bacillati</taxon>
        <taxon>Bacillota</taxon>
        <taxon>Clostridia</taxon>
        <taxon>Lachnospirales</taxon>
        <taxon>Lachnospiraceae</taxon>
        <taxon>Enterocloster</taxon>
    </lineage>
</organism>
<dbReference type="CDD" id="cd02439">
    <property type="entry name" value="DMB-PRT_CobT"/>
    <property type="match status" value="1"/>
</dbReference>
<evidence type="ECO:0000256" key="3">
    <source>
        <dbReference type="ARBA" id="ARBA00007110"/>
    </source>
</evidence>
<evidence type="ECO:0000313" key="12">
    <source>
        <dbReference type="Proteomes" id="UP000198508"/>
    </source>
</evidence>
<accession>A0A1I0C7D7</accession>
<dbReference type="InterPro" id="IPR036087">
    <property type="entry name" value="Nict_dMeBzImd_PRibTrfase_sf"/>
</dbReference>
<dbReference type="Gene3D" id="1.10.1610.10">
    <property type="match status" value="1"/>
</dbReference>
<comment type="function">
    <text evidence="1">Catalyzes the synthesis of alpha-ribazole-5'-phosphate from nicotinate mononucleotide (NAMN) and 5,6-dimethylbenzimidazole (DMB).</text>
</comment>
<dbReference type="NCBIfam" id="TIGR03160">
    <property type="entry name" value="cobT_DBIPRT"/>
    <property type="match status" value="1"/>
</dbReference>
<comment type="similarity">
    <text evidence="3">Belongs to the CobT family.</text>
</comment>
<dbReference type="EC" id="2.4.2.21" evidence="4 10"/>
<dbReference type="AlphaFoldDB" id="A0A1I0C7D7"/>
<dbReference type="InterPro" id="IPR003200">
    <property type="entry name" value="Nict_dMeBzImd_PRibTrfase"/>
</dbReference>
<evidence type="ECO:0000256" key="7">
    <source>
        <dbReference type="ARBA" id="ARBA00022676"/>
    </source>
</evidence>
<dbReference type="Proteomes" id="UP000198508">
    <property type="component" value="Unassembled WGS sequence"/>
</dbReference>
<dbReference type="PANTHER" id="PTHR43463">
    <property type="entry name" value="NICOTINATE-NUCLEOTIDE--DIMETHYLBENZIMIDAZOLE PHOSPHORIBOSYLTRANSFERASE"/>
    <property type="match status" value="1"/>
</dbReference>
<evidence type="ECO:0000256" key="1">
    <source>
        <dbReference type="ARBA" id="ARBA00002197"/>
    </source>
</evidence>
<evidence type="ECO:0000256" key="4">
    <source>
        <dbReference type="ARBA" id="ARBA00011991"/>
    </source>
</evidence>
<keyword evidence="8 11" id="KW-0808">Transferase</keyword>
<dbReference type="PANTHER" id="PTHR43463:SF1">
    <property type="entry name" value="NICOTINATE-NUCLEOTIDE--DIMETHYLBENZIMIDAZOLE PHOSPHORIBOSYLTRANSFERASE"/>
    <property type="match status" value="1"/>
</dbReference>
<keyword evidence="6" id="KW-0169">Cobalamin biosynthesis</keyword>
<proteinExistence type="inferred from homology"/>
<protein>
    <recommendedName>
        <fullName evidence="5 10">Nicotinate-nucleotide--dimethylbenzimidazole phosphoribosyltransferase</fullName>
        <ecNumber evidence="4 10">2.4.2.21</ecNumber>
    </recommendedName>
</protein>
<sequence length="353" mass="36489">MLTLQNVIDSIKEPDQAAADLARRRWDSVAKPLNSLGALERDLVRIAGVQGTPRITIGNKAIVVMCADNGIVEEGVTQTGQEVTAIVAEHMGDGTSCVCRMAAVAGAEVIPVDIGIAGETSSPGILRMKVARGTRNFLKEPAMSRRETVQALETGIAVAGEMSRRGFTLLGSGEMGIGNTTTSSAVLSVLLEQPPSRVTGRGAGLDTTSYRRKISVIEEGIRLRSPDKGDGVDVLSKVGGLDLAGLAGLYLGCAYFGIPAVLDGLICAAAALAAVRICPAVSGYLLASHVSAEPAGAMALEALGLEPAINAGMCLGEGTGAAALFPLLDMAFAVYDGMSTFGEMQVEQYQPLK</sequence>
<evidence type="ECO:0000256" key="2">
    <source>
        <dbReference type="ARBA" id="ARBA00005049"/>
    </source>
</evidence>
<dbReference type="InterPro" id="IPR023195">
    <property type="entry name" value="Nict_dMeBzImd_PRibTrfase_N"/>
</dbReference>
<dbReference type="SUPFAM" id="SSF52733">
    <property type="entry name" value="Nicotinate mononucleotide:5,6-dimethylbenzimidazole phosphoribosyltransferase (CobT)"/>
    <property type="match status" value="1"/>
</dbReference>
<comment type="catalytic activity">
    <reaction evidence="9">
        <text>5,6-dimethylbenzimidazole + nicotinate beta-D-ribonucleotide = alpha-ribazole 5'-phosphate + nicotinate + H(+)</text>
        <dbReference type="Rhea" id="RHEA:11196"/>
        <dbReference type="ChEBI" id="CHEBI:15378"/>
        <dbReference type="ChEBI" id="CHEBI:15890"/>
        <dbReference type="ChEBI" id="CHEBI:32544"/>
        <dbReference type="ChEBI" id="CHEBI:57502"/>
        <dbReference type="ChEBI" id="CHEBI:57918"/>
        <dbReference type="EC" id="2.4.2.21"/>
    </reaction>
</comment>
<evidence type="ECO:0000256" key="5">
    <source>
        <dbReference type="ARBA" id="ARBA00015486"/>
    </source>
</evidence>
<reference evidence="12" key="1">
    <citation type="submission" date="2016-10" db="EMBL/GenBank/DDBJ databases">
        <authorList>
            <person name="Varghese N."/>
            <person name="Submissions S."/>
        </authorList>
    </citation>
    <scope>NUCLEOTIDE SEQUENCE [LARGE SCALE GENOMIC DNA]</scope>
    <source>
        <strain evidence="12">NLAE-zl-G277</strain>
    </source>
</reference>
<keyword evidence="7 11" id="KW-0328">Glycosyltransferase</keyword>
<dbReference type="Gene3D" id="3.40.50.10210">
    <property type="match status" value="1"/>
</dbReference>
<dbReference type="InterPro" id="IPR017846">
    <property type="entry name" value="Nict_dMeBzImd_PRibTrfase_bact"/>
</dbReference>
<dbReference type="Pfam" id="PF02277">
    <property type="entry name" value="DBI_PRT"/>
    <property type="match status" value="1"/>
</dbReference>
<dbReference type="GO" id="GO:0008939">
    <property type="term" value="F:nicotinate-nucleotide-dimethylbenzimidazole phosphoribosyltransferase activity"/>
    <property type="evidence" value="ECO:0007669"/>
    <property type="project" value="UniProtKB-UniRule"/>
</dbReference>
<dbReference type="UniPathway" id="UPA00061">
    <property type="reaction ID" value="UER00516"/>
</dbReference>
<comment type="pathway">
    <text evidence="2">Nucleoside biosynthesis; alpha-ribazole biosynthesis; alpha-ribazole from 5,6-dimethylbenzimidazole: step 1/2.</text>
</comment>
<dbReference type="NCBIfam" id="NF000996">
    <property type="entry name" value="PRK00105.1"/>
    <property type="match status" value="1"/>
</dbReference>
<dbReference type="EMBL" id="FOIM01000002">
    <property type="protein sequence ID" value="SET15262.1"/>
    <property type="molecule type" value="Genomic_DNA"/>
</dbReference>
<evidence type="ECO:0000256" key="8">
    <source>
        <dbReference type="ARBA" id="ARBA00022679"/>
    </source>
</evidence>
<gene>
    <name evidence="11" type="ORF">SAMN05216313_102333</name>
</gene>
<dbReference type="STRING" id="460384.SAMN05216313_102333"/>
<dbReference type="FunFam" id="3.40.50.10210:FF:000001">
    <property type="entry name" value="Nicotinate-nucleotide--dimethylbenzimidazole phosphoribosyltransferase"/>
    <property type="match status" value="1"/>
</dbReference>
<evidence type="ECO:0000256" key="10">
    <source>
        <dbReference type="NCBIfam" id="TIGR03160"/>
    </source>
</evidence>
<evidence type="ECO:0000256" key="6">
    <source>
        <dbReference type="ARBA" id="ARBA00022573"/>
    </source>
</evidence>
<evidence type="ECO:0000313" key="11">
    <source>
        <dbReference type="EMBL" id="SET15262.1"/>
    </source>
</evidence>
<dbReference type="GO" id="GO:0009236">
    <property type="term" value="P:cobalamin biosynthetic process"/>
    <property type="evidence" value="ECO:0007669"/>
    <property type="project" value="UniProtKB-UniRule"/>
</dbReference>
<evidence type="ECO:0000256" key="9">
    <source>
        <dbReference type="ARBA" id="ARBA00047340"/>
    </source>
</evidence>
<keyword evidence="12" id="KW-1185">Reference proteome</keyword>
<name>A0A1I0C7D7_9FIRM</name>